<reference evidence="1 2" key="1">
    <citation type="submission" date="2021-01" db="EMBL/GenBank/DDBJ databases">
        <title>Whole genome shotgun sequence of Catellatospora chokoriensis NBRC 107358.</title>
        <authorList>
            <person name="Komaki H."/>
            <person name="Tamura T."/>
        </authorList>
    </citation>
    <scope>NUCLEOTIDE SEQUENCE [LARGE SCALE GENOMIC DNA]</scope>
    <source>
        <strain evidence="1 2">NBRC 107358</strain>
    </source>
</reference>
<evidence type="ECO:0000313" key="1">
    <source>
        <dbReference type="EMBL" id="GIF92623.1"/>
    </source>
</evidence>
<evidence type="ECO:0000313" key="2">
    <source>
        <dbReference type="Proteomes" id="UP000619293"/>
    </source>
</evidence>
<dbReference type="Proteomes" id="UP000619293">
    <property type="component" value="Unassembled WGS sequence"/>
</dbReference>
<sequence length="181" mass="19674">MRDCPQENGTEGSDVANDLVRVYVPATVPLVAALRDADELPGATAHAVTPALREWYAEGDEEELEYVAFMRAAQDALRLLRDDPAAPRRRVVVSADVPANQVTVENRDLGTSTVRLNGVLRRAAIAAFHVDEPEAEPVVAEAAEVVERAAGGDPDAQFTVDSAEDLDLLWYAPEELDELLR</sequence>
<keyword evidence="2" id="KW-1185">Reference proteome</keyword>
<organism evidence="1 2">
    <name type="scientific">Catellatospora chokoriensis</name>
    <dbReference type="NCBI Taxonomy" id="310353"/>
    <lineage>
        <taxon>Bacteria</taxon>
        <taxon>Bacillati</taxon>
        <taxon>Actinomycetota</taxon>
        <taxon>Actinomycetes</taxon>
        <taxon>Micromonosporales</taxon>
        <taxon>Micromonosporaceae</taxon>
        <taxon>Catellatospora</taxon>
    </lineage>
</organism>
<name>A0A8J3NU92_9ACTN</name>
<dbReference type="InterPro" id="IPR054206">
    <property type="entry name" value="DUF6912"/>
</dbReference>
<dbReference type="Pfam" id="PF21853">
    <property type="entry name" value="DUF6912"/>
    <property type="match status" value="1"/>
</dbReference>
<dbReference type="EMBL" id="BONG01000048">
    <property type="protein sequence ID" value="GIF92623.1"/>
    <property type="molecule type" value="Genomic_DNA"/>
</dbReference>
<proteinExistence type="predicted"/>
<accession>A0A8J3NU92</accession>
<gene>
    <name evidence="1" type="ORF">Cch02nite_60670</name>
</gene>
<protein>
    <submittedName>
        <fullName evidence="1">Uncharacterized protein</fullName>
    </submittedName>
</protein>
<comment type="caution">
    <text evidence="1">The sequence shown here is derived from an EMBL/GenBank/DDBJ whole genome shotgun (WGS) entry which is preliminary data.</text>
</comment>
<dbReference type="AlphaFoldDB" id="A0A8J3NU92"/>